<dbReference type="AlphaFoldDB" id="A0A914HCQ6"/>
<feature type="compositionally biased region" description="Low complexity" evidence="1">
    <location>
        <begin position="1"/>
        <end position="14"/>
    </location>
</feature>
<sequence>MGRPSSDQSDQSPSPAGPGEGTVPNMLISSMPMHHFISAIPFLFLFYVPTATASLNDKDDAFLAFVKDEPNFEAFCKELEGKNKLKIDILSNDYHNKKLDFNQKKDYLIQMFEARLGLMYLMRENWKCAEIRKEIKQEKKECEKLGKYLDILYGYLFRVYAAGTGAAADQIVKPMFILRNKKVGTLIDILEKLSELSRFFFVPDTTKDHAELMLSNEAKLNALNVANLNGTLREQFDQKLKQMLANTKQNEATEGAAFERLNITPVEEDVLFLAFVKDQSNFGQFCQEKGKDLQYIDYGPTYGFTFDQKKEHLVQKYEANLGVLYLMKKYWICENIGKKIKKEKKECEKFSKYLNILYEYLFRVYLEAANQTLSKQLPAD</sequence>
<protein>
    <submittedName>
        <fullName evidence="3">Uncharacterized protein</fullName>
    </submittedName>
</protein>
<evidence type="ECO:0000256" key="1">
    <source>
        <dbReference type="SAM" id="MobiDB-lite"/>
    </source>
</evidence>
<dbReference type="WBParaSite" id="Gr19_v10_g15406.t1">
    <property type="protein sequence ID" value="Gr19_v10_g15406.t1"/>
    <property type="gene ID" value="Gr19_v10_g15406"/>
</dbReference>
<organism evidence="2 3">
    <name type="scientific">Globodera rostochiensis</name>
    <name type="common">Golden nematode worm</name>
    <name type="synonym">Heterodera rostochiensis</name>
    <dbReference type="NCBI Taxonomy" id="31243"/>
    <lineage>
        <taxon>Eukaryota</taxon>
        <taxon>Metazoa</taxon>
        <taxon>Ecdysozoa</taxon>
        <taxon>Nematoda</taxon>
        <taxon>Chromadorea</taxon>
        <taxon>Rhabditida</taxon>
        <taxon>Tylenchina</taxon>
        <taxon>Tylenchomorpha</taxon>
        <taxon>Tylenchoidea</taxon>
        <taxon>Heteroderidae</taxon>
        <taxon>Heteroderinae</taxon>
        <taxon>Globodera</taxon>
    </lineage>
</organism>
<name>A0A914HCQ6_GLORO</name>
<feature type="region of interest" description="Disordered" evidence="1">
    <location>
        <begin position="1"/>
        <end position="24"/>
    </location>
</feature>
<accession>A0A914HCQ6</accession>
<evidence type="ECO:0000313" key="3">
    <source>
        <dbReference type="WBParaSite" id="Gr19_v10_g15406.t1"/>
    </source>
</evidence>
<reference evidence="3" key="1">
    <citation type="submission" date="2022-11" db="UniProtKB">
        <authorList>
            <consortium name="WormBaseParasite"/>
        </authorList>
    </citation>
    <scope>IDENTIFICATION</scope>
</reference>
<dbReference type="Proteomes" id="UP000887572">
    <property type="component" value="Unplaced"/>
</dbReference>
<proteinExistence type="predicted"/>
<evidence type="ECO:0000313" key="2">
    <source>
        <dbReference type="Proteomes" id="UP000887572"/>
    </source>
</evidence>
<keyword evidence="2" id="KW-1185">Reference proteome</keyword>